<keyword evidence="4" id="KW-0862">Zinc</keyword>
<evidence type="ECO:0000256" key="3">
    <source>
        <dbReference type="ARBA" id="ARBA00022771"/>
    </source>
</evidence>
<dbReference type="OrthoDB" id="10067983at2759"/>
<keyword evidence="3 6" id="KW-0863">Zinc-finger</keyword>
<dbReference type="InterPro" id="IPR036236">
    <property type="entry name" value="Znf_C2H2_sf"/>
</dbReference>
<proteinExistence type="predicted"/>
<dbReference type="InterPro" id="IPR013087">
    <property type="entry name" value="Znf_C2H2_type"/>
</dbReference>
<dbReference type="EMBL" id="OU898276">
    <property type="protein sequence ID" value="CAH1237716.1"/>
    <property type="molecule type" value="Genomic_DNA"/>
</dbReference>
<keyword evidence="2" id="KW-0677">Repeat</keyword>
<dbReference type="PANTHER" id="PTHR14003">
    <property type="entry name" value="TRANSCRIPTIONAL REPRESSOR PROTEIN YY"/>
    <property type="match status" value="1"/>
</dbReference>
<evidence type="ECO:0000256" key="1">
    <source>
        <dbReference type="ARBA" id="ARBA00022723"/>
    </source>
</evidence>
<keyword evidence="1" id="KW-0479">Metal-binding</keyword>
<dbReference type="FunFam" id="3.30.160.60:FF:002343">
    <property type="entry name" value="Zinc finger protein 33A"/>
    <property type="match status" value="1"/>
</dbReference>
<dbReference type="SUPFAM" id="SSF57667">
    <property type="entry name" value="beta-beta-alpha zinc fingers"/>
    <property type="match status" value="3"/>
</dbReference>
<dbReference type="AlphaFoldDB" id="A0A9P0GZ96"/>
<feature type="domain" description="C2H2-type" evidence="7">
    <location>
        <begin position="220"/>
        <end position="247"/>
    </location>
</feature>
<keyword evidence="5" id="KW-0539">Nucleus</keyword>
<dbReference type="FunFam" id="3.30.160.60:FF:000733">
    <property type="entry name" value="Zinc finger protein 236 variant"/>
    <property type="match status" value="1"/>
</dbReference>
<sequence length="346" mass="40464">MKVHSYVLKPLFKHVKLEMELNQGCEDSTITEQNLLISSKGENSVERYANIKSEFEECKFESNYTEGSQSDAYCANDIKIEQDILHYQIDDPSDSFVIQEVKTEIKKELEVHILEASHGCETQSNRSTKKIDSNRDIKLEIGTSTEIDDKKHCRSMKTSNLISRISRKRFQQNKVKMKSERSLITHTGENSYKCETCLKEFTVLSYLKRHLRVHTGEKPYKCEICFRLFTRADNLRSHMRSHTGEKPYKCEFCFKQFSEAGSLKKHLRMHTGENPYTCELCFKQFSRSDYLKTHLRRHSAAKPYKCEICCKQFSLAQHLKFHLITHTEEKPSSVTFVLGNLLMWVI</sequence>
<dbReference type="Proteomes" id="UP001153709">
    <property type="component" value="Chromosome 1"/>
</dbReference>
<feature type="domain" description="C2H2-type" evidence="7">
    <location>
        <begin position="192"/>
        <end position="219"/>
    </location>
</feature>
<dbReference type="GO" id="GO:0000981">
    <property type="term" value="F:DNA-binding transcription factor activity, RNA polymerase II-specific"/>
    <property type="evidence" value="ECO:0007669"/>
    <property type="project" value="TreeGrafter"/>
</dbReference>
<evidence type="ECO:0000313" key="8">
    <source>
        <dbReference type="EMBL" id="CAH1237716.1"/>
    </source>
</evidence>
<evidence type="ECO:0000256" key="4">
    <source>
        <dbReference type="ARBA" id="ARBA00022833"/>
    </source>
</evidence>
<dbReference type="Pfam" id="PF00096">
    <property type="entry name" value="zf-C2H2"/>
    <property type="match status" value="3"/>
</dbReference>
<dbReference type="GO" id="GO:0008270">
    <property type="term" value="F:zinc ion binding"/>
    <property type="evidence" value="ECO:0007669"/>
    <property type="project" value="UniProtKB-KW"/>
</dbReference>
<dbReference type="PANTHER" id="PTHR14003:SF23">
    <property type="entry name" value="ZINC FINGER PROTEIN 143"/>
    <property type="match status" value="1"/>
</dbReference>
<feature type="domain" description="C2H2-type" evidence="7">
    <location>
        <begin position="248"/>
        <end position="275"/>
    </location>
</feature>
<name>A0A9P0GZ96_DIABA</name>
<feature type="domain" description="C2H2-type" evidence="7">
    <location>
        <begin position="304"/>
        <end position="331"/>
    </location>
</feature>
<protein>
    <recommendedName>
        <fullName evidence="7">C2H2-type domain-containing protein</fullName>
    </recommendedName>
</protein>
<dbReference type="PROSITE" id="PS50157">
    <property type="entry name" value="ZINC_FINGER_C2H2_2"/>
    <property type="match status" value="5"/>
</dbReference>
<reference evidence="8" key="1">
    <citation type="submission" date="2022-01" db="EMBL/GenBank/DDBJ databases">
        <authorList>
            <person name="King R."/>
        </authorList>
    </citation>
    <scope>NUCLEOTIDE SEQUENCE</scope>
</reference>
<evidence type="ECO:0000313" key="9">
    <source>
        <dbReference type="Proteomes" id="UP001153709"/>
    </source>
</evidence>
<evidence type="ECO:0000259" key="7">
    <source>
        <dbReference type="PROSITE" id="PS50157"/>
    </source>
</evidence>
<dbReference type="FunFam" id="3.30.160.60:FF:002394">
    <property type="entry name" value="Uncharacterized protein"/>
    <property type="match status" value="1"/>
</dbReference>
<dbReference type="GO" id="GO:0031519">
    <property type="term" value="C:PcG protein complex"/>
    <property type="evidence" value="ECO:0007669"/>
    <property type="project" value="TreeGrafter"/>
</dbReference>
<evidence type="ECO:0000256" key="2">
    <source>
        <dbReference type="ARBA" id="ARBA00022737"/>
    </source>
</evidence>
<dbReference type="SMART" id="SM00355">
    <property type="entry name" value="ZnF_C2H2"/>
    <property type="match status" value="5"/>
</dbReference>
<dbReference type="GO" id="GO:0005667">
    <property type="term" value="C:transcription regulator complex"/>
    <property type="evidence" value="ECO:0007669"/>
    <property type="project" value="TreeGrafter"/>
</dbReference>
<organism evidence="8 9">
    <name type="scientific">Diabrotica balteata</name>
    <name type="common">Banded cucumber beetle</name>
    <dbReference type="NCBI Taxonomy" id="107213"/>
    <lineage>
        <taxon>Eukaryota</taxon>
        <taxon>Metazoa</taxon>
        <taxon>Ecdysozoa</taxon>
        <taxon>Arthropoda</taxon>
        <taxon>Hexapoda</taxon>
        <taxon>Insecta</taxon>
        <taxon>Pterygota</taxon>
        <taxon>Neoptera</taxon>
        <taxon>Endopterygota</taxon>
        <taxon>Coleoptera</taxon>
        <taxon>Polyphaga</taxon>
        <taxon>Cucujiformia</taxon>
        <taxon>Chrysomeloidea</taxon>
        <taxon>Chrysomelidae</taxon>
        <taxon>Galerucinae</taxon>
        <taxon>Diabroticina</taxon>
        <taxon>Diabroticites</taxon>
        <taxon>Diabrotica</taxon>
    </lineage>
</organism>
<gene>
    <name evidence="8" type="ORF">DIABBA_LOCUS2085</name>
</gene>
<dbReference type="GO" id="GO:0000978">
    <property type="term" value="F:RNA polymerase II cis-regulatory region sequence-specific DNA binding"/>
    <property type="evidence" value="ECO:0007669"/>
    <property type="project" value="TreeGrafter"/>
</dbReference>
<dbReference type="Gene3D" id="3.30.160.60">
    <property type="entry name" value="Classic Zinc Finger"/>
    <property type="match status" value="5"/>
</dbReference>
<dbReference type="FunFam" id="3.30.160.60:FF:000912">
    <property type="entry name" value="Zinc finger protein 660"/>
    <property type="match status" value="1"/>
</dbReference>
<dbReference type="Pfam" id="PF13894">
    <property type="entry name" value="zf-C2H2_4"/>
    <property type="match status" value="1"/>
</dbReference>
<accession>A0A9P0GZ96</accession>
<feature type="domain" description="C2H2-type" evidence="7">
    <location>
        <begin position="276"/>
        <end position="303"/>
    </location>
</feature>
<dbReference type="GO" id="GO:0000785">
    <property type="term" value="C:chromatin"/>
    <property type="evidence" value="ECO:0007669"/>
    <property type="project" value="TreeGrafter"/>
</dbReference>
<dbReference type="FunFam" id="3.30.160.60:FF:000446">
    <property type="entry name" value="Zinc finger protein"/>
    <property type="match status" value="1"/>
</dbReference>
<dbReference type="PROSITE" id="PS00028">
    <property type="entry name" value="ZINC_FINGER_C2H2_1"/>
    <property type="match status" value="5"/>
</dbReference>
<evidence type="ECO:0000256" key="6">
    <source>
        <dbReference type="PROSITE-ProRule" id="PRU00042"/>
    </source>
</evidence>
<evidence type="ECO:0000256" key="5">
    <source>
        <dbReference type="ARBA" id="ARBA00023242"/>
    </source>
</evidence>
<keyword evidence="9" id="KW-1185">Reference proteome</keyword>